<dbReference type="Proteomes" id="UP000288804">
    <property type="component" value="Chromosome"/>
</dbReference>
<accession>A0ABX5R4W7</accession>
<organism evidence="1 2">
    <name type="scientific">Yersinia hibernica</name>
    <dbReference type="NCBI Taxonomy" id="2339259"/>
    <lineage>
        <taxon>Bacteria</taxon>
        <taxon>Pseudomonadati</taxon>
        <taxon>Pseudomonadota</taxon>
        <taxon>Gammaproteobacteria</taxon>
        <taxon>Enterobacterales</taxon>
        <taxon>Yersiniaceae</taxon>
        <taxon>Yersinia</taxon>
    </lineage>
</organism>
<dbReference type="RefSeq" id="WP_129198762.1">
    <property type="nucleotide sequence ID" value="NZ_CABHXI010000106.1"/>
</dbReference>
<dbReference type="EMBL" id="CP032487">
    <property type="protein sequence ID" value="QAX80695.1"/>
    <property type="molecule type" value="Genomic_DNA"/>
</dbReference>
<sequence length="87" mass="9555">MGGILKVNRPLLLSVPLNKSLAAKVVGSAIAEKLFSVGNIRNCGIGRATGRRMTEGKQFTRQLFLQQEHAQQKKVTFNTMDETSAPR</sequence>
<name>A0ABX5R4W7_9GAMM</name>
<gene>
    <name evidence="1" type="ORF">D5F51_20490</name>
</gene>
<protein>
    <submittedName>
        <fullName evidence="1">Uncharacterized protein</fullName>
    </submittedName>
</protein>
<reference evidence="2" key="1">
    <citation type="submission" date="2018-09" db="EMBL/GenBank/DDBJ databases">
        <title>Yersinia hibernicus sp. nov.</title>
        <authorList>
            <person name="Nguyen S.V."/>
            <person name="Mundanda D.M."/>
            <person name="Anes J."/>
            <person name="Fanning S."/>
        </authorList>
    </citation>
    <scope>NUCLEOTIDE SEQUENCE [LARGE SCALE GENOMIC DNA]</scope>
    <source>
        <strain evidence="2">CFS1934</strain>
    </source>
</reference>
<evidence type="ECO:0000313" key="2">
    <source>
        <dbReference type="Proteomes" id="UP000288804"/>
    </source>
</evidence>
<evidence type="ECO:0000313" key="1">
    <source>
        <dbReference type="EMBL" id="QAX80695.1"/>
    </source>
</evidence>
<proteinExistence type="predicted"/>
<keyword evidence="2" id="KW-1185">Reference proteome</keyword>